<feature type="transmembrane region" description="Helical" evidence="1">
    <location>
        <begin position="6"/>
        <end position="23"/>
    </location>
</feature>
<organism evidence="2">
    <name type="scientific">viral metagenome</name>
    <dbReference type="NCBI Taxonomy" id="1070528"/>
    <lineage>
        <taxon>unclassified sequences</taxon>
        <taxon>metagenomes</taxon>
        <taxon>organismal metagenomes</taxon>
    </lineage>
</organism>
<evidence type="ECO:0000313" key="2">
    <source>
        <dbReference type="EMBL" id="QHT99126.1"/>
    </source>
</evidence>
<protein>
    <submittedName>
        <fullName evidence="2">Uncharacterized protein</fullName>
    </submittedName>
</protein>
<accession>A0A6C0J3C4</accession>
<dbReference type="AlphaFoldDB" id="A0A6C0J3C4"/>
<feature type="transmembrane region" description="Helical" evidence="1">
    <location>
        <begin position="44"/>
        <end position="66"/>
    </location>
</feature>
<proteinExistence type="predicted"/>
<reference evidence="2" key="1">
    <citation type="journal article" date="2020" name="Nature">
        <title>Giant virus diversity and host interactions through global metagenomics.</title>
        <authorList>
            <person name="Schulz F."/>
            <person name="Roux S."/>
            <person name="Paez-Espino D."/>
            <person name="Jungbluth S."/>
            <person name="Walsh D.A."/>
            <person name="Denef V.J."/>
            <person name="McMahon K.D."/>
            <person name="Konstantinidis K.T."/>
            <person name="Eloe-Fadrosh E.A."/>
            <person name="Kyrpides N.C."/>
            <person name="Woyke T."/>
        </authorList>
    </citation>
    <scope>NUCLEOTIDE SEQUENCE</scope>
    <source>
        <strain evidence="2">GVMAG-M-3300025695-21</strain>
    </source>
</reference>
<keyword evidence="1" id="KW-0472">Membrane</keyword>
<name>A0A6C0J3C4_9ZZZZ</name>
<keyword evidence="1" id="KW-1133">Transmembrane helix</keyword>
<keyword evidence="1" id="KW-0812">Transmembrane</keyword>
<sequence>MFLRKIIAIFFFITILLLIYLLKPSLMFNKEGGIKEFGYTEEKSIITIFIAIPIIAILCYLIVLSFEIVYT</sequence>
<evidence type="ECO:0000256" key="1">
    <source>
        <dbReference type="SAM" id="Phobius"/>
    </source>
</evidence>
<dbReference type="EMBL" id="MN740303">
    <property type="protein sequence ID" value="QHT99126.1"/>
    <property type="molecule type" value="Genomic_DNA"/>
</dbReference>